<dbReference type="PANTHER" id="PTHR26379:SF479">
    <property type="entry name" value="MATH DOMAIN-CONTAINING PROTEIN"/>
    <property type="match status" value="1"/>
</dbReference>
<evidence type="ECO:0000256" key="1">
    <source>
        <dbReference type="ARBA" id="ARBA00004906"/>
    </source>
</evidence>
<dbReference type="PROSITE" id="PS50144">
    <property type="entry name" value="MATH"/>
    <property type="match status" value="1"/>
</dbReference>
<evidence type="ECO:0000259" key="3">
    <source>
        <dbReference type="PROSITE" id="PS50144"/>
    </source>
</evidence>
<dbReference type="PANTHER" id="PTHR26379">
    <property type="entry name" value="BTB/POZ AND MATH DOMAIN-CONTAINING PROTEIN 1"/>
    <property type="match status" value="1"/>
</dbReference>
<dbReference type="Pfam" id="PF00651">
    <property type="entry name" value="BTB"/>
    <property type="match status" value="1"/>
</dbReference>
<dbReference type="Proteomes" id="UP000011116">
    <property type="component" value="Chromosome 1H"/>
</dbReference>
<sequence>MIYSGTASGSWYHLLVVQGYSRVKYTPNKVCIKGCSFRAGGYRWALKFYPNGNHSEDAGFVSIYLFLDQDVAQPVKVRVQFSFIDEVAKQEPAQIHARKKVDFSSDDPSWGRARLMKGGEDLEESGHLKDDCFTIRCDFLIAEAASTFIGVPPSNICKHLKHLFTTKVGADVTFEVGNETFSAHRCVLAARSTVFMAELFGPMKEGTTTEAIRVDDMEPDVFEALLVFIYTDSTPKMEGEEEDDEAEVVTWLRHLLAAADRYHLQRLISMCEKRLSEHIDVSSVTDILAAATQHHCCRPKEA</sequence>
<comment type="pathway">
    <text evidence="1">Protein modification; protein ubiquitination.</text>
</comment>
<organism evidence="4 5">
    <name type="scientific">Hordeum vulgare subsp. vulgare</name>
    <name type="common">Domesticated barley</name>
    <dbReference type="NCBI Taxonomy" id="112509"/>
    <lineage>
        <taxon>Eukaryota</taxon>
        <taxon>Viridiplantae</taxon>
        <taxon>Streptophyta</taxon>
        <taxon>Embryophyta</taxon>
        <taxon>Tracheophyta</taxon>
        <taxon>Spermatophyta</taxon>
        <taxon>Magnoliopsida</taxon>
        <taxon>Liliopsida</taxon>
        <taxon>Poales</taxon>
        <taxon>Poaceae</taxon>
        <taxon>BOP clade</taxon>
        <taxon>Pooideae</taxon>
        <taxon>Triticodae</taxon>
        <taxon>Triticeae</taxon>
        <taxon>Hordeinae</taxon>
        <taxon>Hordeum</taxon>
    </lineage>
</organism>
<dbReference type="InterPro" id="IPR008974">
    <property type="entry name" value="TRAF-like"/>
</dbReference>
<dbReference type="AlphaFoldDB" id="A0A8I6WF20"/>
<dbReference type="SUPFAM" id="SSF49599">
    <property type="entry name" value="TRAF domain-like"/>
    <property type="match status" value="1"/>
</dbReference>
<evidence type="ECO:0000259" key="2">
    <source>
        <dbReference type="PROSITE" id="PS50097"/>
    </source>
</evidence>
<dbReference type="PROSITE" id="PS50097">
    <property type="entry name" value="BTB"/>
    <property type="match status" value="1"/>
</dbReference>
<proteinExistence type="predicted"/>
<dbReference type="Gramene" id="HORVU.MOREX.r2.1HG0072820.1">
    <property type="protein sequence ID" value="HORVU.MOREX.r2.1HG0072820.1.CDS.1"/>
    <property type="gene ID" value="HORVU.MOREX.r2.1HG0072820"/>
</dbReference>
<dbReference type="InterPro" id="IPR002083">
    <property type="entry name" value="MATH/TRAF_dom"/>
</dbReference>
<dbReference type="CDD" id="cd00121">
    <property type="entry name" value="MATH"/>
    <property type="match status" value="1"/>
</dbReference>
<accession>A0A8I6WF20</accession>
<dbReference type="SUPFAM" id="SSF54695">
    <property type="entry name" value="POZ domain"/>
    <property type="match status" value="1"/>
</dbReference>
<name>A0A8I6WF20_HORVV</name>
<dbReference type="InterPro" id="IPR045005">
    <property type="entry name" value="BPM1-6"/>
</dbReference>
<dbReference type="Gene3D" id="2.60.210.10">
    <property type="entry name" value="Apoptosis, Tumor Necrosis Factor Receptor Associated Protein 2, Chain A"/>
    <property type="match status" value="1"/>
</dbReference>
<dbReference type="GO" id="GO:0016567">
    <property type="term" value="P:protein ubiquitination"/>
    <property type="evidence" value="ECO:0007669"/>
    <property type="project" value="InterPro"/>
</dbReference>
<dbReference type="Pfam" id="PF22486">
    <property type="entry name" value="MATH_2"/>
    <property type="match status" value="1"/>
</dbReference>
<dbReference type="SMART" id="SM00225">
    <property type="entry name" value="BTB"/>
    <property type="match status" value="1"/>
</dbReference>
<reference evidence="5" key="1">
    <citation type="journal article" date="2012" name="Nature">
        <title>A physical, genetic and functional sequence assembly of the barley genome.</title>
        <authorList>
            <consortium name="The International Barley Genome Sequencing Consortium"/>
            <person name="Mayer K.F."/>
            <person name="Waugh R."/>
            <person name="Brown J.W."/>
            <person name="Schulman A."/>
            <person name="Langridge P."/>
            <person name="Platzer M."/>
            <person name="Fincher G.B."/>
            <person name="Muehlbauer G.J."/>
            <person name="Sato K."/>
            <person name="Close T.J."/>
            <person name="Wise R.P."/>
            <person name="Stein N."/>
        </authorList>
    </citation>
    <scope>NUCLEOTIDE SEQUENCE [LARGE SCALE GENOMIC DNA]</scope>
    <source>
        <strain evidence="5">cv. Morex</strain>
    </source>
</reference>
<protein>
    <submittedName>
        <fullName evidence="4">Uncharacterized protein</fullName>
    </submittedName>
</protein>
<dbReference type="SMR" id="A0A8I6WF20"/>
<dbReference type="Gramene" id="HORVU.MOREX.r3.1HG0088550.1">
    <property type="protein sequence ID" value="HORVU.MOREX.r3.1HG0088550.1.CDS1"/>
    <property type="gene ID" value="HORVU.MOREX.r3.1HG0088550"/>
</dbReference>
<dbReference type="EnsemblPlants" id="HORVU.MOREX.r3.1HG0088550.1">
    <property type="protein sequence ID" value="HORVU.MOREX.r3.1HG0088550.1.CDS1"/>
    <property type="gene ID" value="HORVU.MOREX.r3.1HG0088550"/>
</dbReference>
<dbReference type="InterPro" id="IPR011333">
    <property type="entry name" value="SKP1/BTB/POZ_sf"/>
</dbReference>
<dbReference type="Gene3D" id="3.30.710.10">
    <property type="entry name" value="Potassium Channel Kv1.1, Chain A"/>
    <property type="match status" value="1"/>
</dbReference>
<reference evidence="4" key="3">
    <citation type="submission" date="2022-01" db="UniProtKB">
        <authorList>
            <consortium name="EnsemblPlants"/>
        </authorList>
    </citation>
    <scope>IDENTIFICATION</scope>
    <source>
        <strain evidence="4">subsp. vulgare</strain>
    </source>
</reference>
<evidence type="ECO:0000313" key="4">
    <source>
        <dbReference type="EnsemblPlants" id="HORVU.MOREX.r3.1HG0088550.1.CDS1"/>
    </source>
</evidence>
<keyword evidence="5" id="KW-1185">Reference proteome</keyword>
<feature type="domain" description="BTB" evidence="2">
    <location>
        <begin position="170"/>
        <end position="238"/>
    </location>
</feature>
<evidence type="ECO:0000313" key="5">
    <source>
        <dbReference type="Proteomes" id="UP000011116"/>
    </source>
</evidence>
<dbReference type="InterPro" id="IPR000210">
    <property type="entry name" value="BTB/POZ_dom"/>
</dbReference>
<feature type="domain" description="MATH" evidence="3">
    <location>
        <begin position="10"/>
        <end position="139"/>
    </location>
</feature>
<reference evidence="4" key="2">
    <citation type="submission" date="2020-10" db="EMBL/GenBank/DDBJ databases">
        <authorList>
            <person name="Scholz U."/>
            <person name="Mascher M."/>
            <person name="Fiebig A."/>
        </authorList>
    </citation>
    <scope>NUCLEOTIDE SEQUENCE [LARGE SCALE GENOMIC DNA]</scope>
    <source>
        <strain evidence="4">cv. Morex</strain>
    </source>
</reference>